<dbReference type="RefSeq" id="WP_106987216.1">
    <property type="nucleotide sequence ID" value="NZ_DAWBWI010000166.1"/>
</dbReference>
<sequence length="299" mass="32337">MRKQFNLQLFAAPTNTTVTTDLEPGISIDYTSRISSNINELQDLLGVTELTPMSSGTTIKIYKMEVGTVAPQVGEGETIGLTKVTRKKVKDIDLVLEKYRKSTTAEAIQRSGRNIAINQTDEKMVGVIQGQIKKTFYSTLKEGTGTATGKTLQSALSAVWGELVKHYKDETVTPIYFVSTDDIAEYLGSKEITLQTAYGFTYLKNFLGLGDVIVSPELEKGTVYGTAKENIAGAYIPTNNGDVADTFGLTSDTTGLVGMVHTSKTDNATIETLLMCGVKFFVEYVDGVFKGTITPGDAA</sequence>
<evidence type="ECO:0000313" key="1">
    <source>
        <dbReference type="EMBL" id="PST41690.1"/>
    </source>
</evidence>
<accession>A0A2T3G2C4</accession>
<protein>
    <recommendedName>
        <fullName evidence="3">Phage capsid protein</fullName>
    </recommendedName>
</protein>
<dbReference type="GeneID" id="77469991"/>
<dbReference type="EMBL" id="PYLP01000002">
    <property type="protein sequence ID" value="PST41690.1"/>
    <property type="molecule type" value="Genomic_DNA"/>
</dbReference>
<name>A0A2T3G2C4_9FIRM</name>
<dbReference type="Proteomes" id="UP000241201">
    <property type="component" value="Unassembled WGS sequence"/>
</dbReference>
<proteinExistence type="predicted"/>
<evidence type="ECO:0008006" key="3">
    <source>
        <dbReference type="Google" id="ProtNLM"/>
    </source>
</evidence>
<dbReference type="AlphaFoldDB" id="A0A2T3G2C4"/>
<reference evidence="2" key="1">
    <citation type="submission" date="2018-03" db="EMBL/GenBank/DDBJ databases">
        <title>Lachnoclostridium SNUG30370 gen.nov., sp.nov., isolated from human faeces.</title>
        <authorList>
            <person name="Seo B."/>
            <person name="Jeon K."/>
            <person name="Ko G."/>
        </authorList>
    </citation>
    <scope>NUCLEOTIDE SEQUENCE [LARGE SCALE GENOMIC DNA]</scope>
    <source>
        <strain evidence="2">SNUG30370</strain>
    </source>
</reference>
<evidence type="ECO:0000313" key="2">
    <source>
        <dbReference type="Proteomes" id="UP000241201"/>
    </source>
</evidence>
<comment type="caution">
    <text evidence="1">The sequence shown here is derived from an EMBL/GenBank/DDBJ whole genome shotgun (WGS) entry which is preliminary data.</text>
</comment>
<organism evidence="1 2">
    <name type="scientific">Faecalibacillus faecis</name>
    <dbReference type="NCBI Taxonomy" id="1982628"/>
    <lineage>
        <taxon>Bacteria</taxon>
        <taxon>Bacillati</taxon>
        <taxon>Bacillota</taxon>
        <taxon>Erysipelotrichia</taxon>
        <taxon>Erysipelotrichales</taxon>
        <taxon>Coprobacillaceae</taxon>
        <taxon>Faecalibacillus</taxon>
    </lineage>
</organism>
<keyword evidence="2" id="KW-1185">Reference proteome</keyword>
<gene>
    <name evidence="1" type="ORF">C7U55_02575</name>
</gene>